<dbReference type="AlphaFoldDB" id="A0A6J7P4M1"/>
<sequence>MLLKPKKGLALATCAVLGISILNAQPSFSAVKAGSSCTKSGQTAIASGKKFTCVKVGKKLQWDKGLTVSTKATPSSTTSTAKPQPSKELSGHEKVISQVEDLWSEWRSKSASTFTPIKVIVQPGYDSKWTGASKHSDLLIAAFVGNGYKLLQEPIAVFGDTEEWLSATGKPIACGRSVPEQPLGIYCGHIQLGYGYFAVNAPEGEKFVDKPLTPAQAKTIDYMVAHDVATMYELQAQYGSISYDGTKDQIPAWIREGFVQLFAALAISDSNTEKKSYFDYFVSSNMIESFPKGLCTKTLQDFESKDRNWGGSCASSQNFYAVELLAARHGGFDALFKFVTLFGTSNDWTASFKTAFGISREDFYTEWYDYLNIPQGNRPALTPAAPPAHY</sequence>
<organism evidence="2">
    <name type="scientific">freshwater metagenome</name>
    <dbReference type="NCBI Taxonomy" id="449393"/>
    <lineage>
        <taxon>unclassified sequences</taxon>
        <taxon>metagenomes</taxon>
        <taxon>ecological metagenomes</taxon>
    </lineage>
</organism>
<feature type="region of interest" description="Disordered" evidence="1">
    <location>
        <begin position="70"/>
        <end position="93"/>
    </location>
</feature>
<reference evidence="2" key="1">
    <citation type="submission" date="2020-05" db="EMBL/GenBank/DDBJ databases">
        <authorList>
            <person name="Chiriac C."/>
            <person name="Salcher M."/>
            <person name="Ghai R."/>
            <person name="Kavagutti S V."/>
        </authorList>
    </citation>
    <scope>NUCLEOTIDE SEQUENCE</scope>
</reference>
<dbReference type="EMBL" id="CAFBOY010000087">
    <property type="protein sequence ID" value="CAB5000366.1"/>
    <property type="molecule type" value="Genomic_DNA"/>
</dbReference>
<evidence type="ECO:0000313" key="2">
    <source>
        <dbReference type="EMBL" id="CAB5000366.1"/>
    </source>
</evidence>
<protein>
    <submittedName>
        <fullName evidence="2">Unannotated protein</fullName>
    </submittedName>
</protein>
<evidence type="ECO:0000256" key="1">
    <source>
        <dbReference type="SAM" id="MobiDB-lite"/>
    </source>
</evidence>
<gene>
    <name evidence="2" type="ORF">UFOPK4022_00701</name>
</gene>
<accession>A0A6J7P4M1</accession>
<proteinExistence type="predicted"/>
<feature type="compositionally biased region" description="Low complexity" evidence="1">
    <location>
        <begin position="70"/>
        <end position="87"/>
    </location>
</feature>
<name>A0A6J7P4M1_9ZZZZ</name>